<feature type="domain" description="Aspartate/ornithine carbamoyltransferase carbamoyl-P binding" evidence="10">
    <location>
        <begin position="41"/>
        <end position="182"/>
    </location>
</feature>
<dbReference type="NCBIfam" id="TIGR00670">
    <property type="entry name" value="asp_carb_tr"/>
    <property type="match status" value="1"/>
</dbReference>
<dbReference type="FunFam" id="3.40.50.1370:FF:000007">
    <property type="entry name" value="Aspartate carbamoyltransferase"/>
    <property type="match status" value="1"/>
</dbReference>
<keyword evidence="5 8" id="KW-0665">Pyrimidine biosynthesis</keyword>
<proteinExistence type="inferred from homology"/>
<name>A0A7W6AC34_9SPHN</name>
<dbReference type="InterPro" id="IPR006130">
    <property type="entry name" value="Asp/Orn_carbamoylTrfase"/>
</dbReference>
<feature type="binding site" evidence="8">
    <location>
        <position position="170"/>
    </location>
    <ligand>
        <name>carbamoyl phosphate</name>
        <dbReference type="ChEBI" id="CHEBI:58228"/>
    </ligand>
</feature>
<dbReference type="EC" id="2.1.3.2" evidence="8"/>
<evidence type="ECO:0000313" key="12">
    <source>
        <dbReference type="Proteomes" id="UP000538670"/>
    </source>
</evidence>
<dbReference type="GO" id="GO:0006207">
    <property type="term" value="P:'de novo' pyrimidine nucleobase biosynthetic process"/>
    <property type="evidence" value="ECO:0007669"/>
    <property type="project" value="InterPro"/>
</dbReference>
<reference evidence="11 12" key="1">
    <citation type="submission" date="2020-08" db="EMBL/GenBank/DDBJ databases">
        <title>Genomic Encyclopedia of Type Strains, Phase IV (KMG-IV): sequencing the most valuable type-strain genomes for metagenomic binning, comparative biology and taxonomic classification.</title>
        <authorList>
            <person name="Goeker M."/>
        </authorList>
    </citation>
    <scope>NUCLEOTIDE SEQUENCE [LARGE SCALE GENOMIC DNA]</scope>
    <source>
        <strain evidence="11 12">DSM 19512</strain>
    </source>
</reference>
<accession>A0A7W6AC34</accession>
<feature type="binding site" evidence="8">
    <location>
        <position position="142"/>
    </location>
    <ligand>
        <name>carbamoyl phosphate</name>
        <dbReference type="ChEBI" id="CHEBI:58228"/>
    </ligand>
</feature>
<gene>
    <name evidence="8" type="primary">pyrB</name>
    <name evidence="11" type="ORF">GGR48_003603</name>
</gene>
<comment type="function">
    <text evidence="6 8">Catalyzes the condensation of carbamoyl phosphate and aspartate to form carbamoyl aspartate and inorganic phosphate, the committed step in the de novo pyrimidine nucleotide biosynthesis pathway.</text>
</comment>
<dbReference type="SUPFAM" id="SSF53671">
    <property type="entry name" value="Aspartate/ornithine carbamoyltransferase"/>
    <property type="match status" value="1"/>
</dbReference>
<protein>
    <recommendedName>
        <fullName evidence="8">Aspartate carbamoyltransferase</fullName>
        <ecNumber evidence="8">2.1.3.2</ecNumber>
    </recommendedName>
    <alternativeName>
        <fullName evidence="8">Aspartate transcarbamylase</fullName>
        <shortName evidence="8">ATCase</shortName>
    </alternativeName>
</protein>
<comment type="catalytic activity">
    <reaction evidence="7 8">
        <text>carbamoyl phosphate + L-aspartate = N-carbamoyl-L-aspartate + phosphate + H(+)</text>
        <dbReference type="Rhea" id="RHEA:20013"/>
        <dbReference type="ChEBI" id="CHEBI:15378"/>
        <dbReference type="ChEBI" id="CHEBI:29991"/>
        <dbReference type="ChEBI" id="CHEBI:32814"/>
        <dbReference type="ChEBI" id="CHEBI:43474"/>
        <dbReference type="ChEBI" id="CHEBI:58228"/>
        <dbReference type="EC" id="2.1.3.2"/>
    </reaction>
</comment>
<evidence type="ECO:0000256" key="6">
    <source>
        <dbReference type="ARBA" id="ARBA00043884"/>
    </source>
</evidence>
<dbReference type="GO" id="GO:0016597">
    <property type="term" value="F:amino acid binding"/>
    <property type="evidence" value="ECO:0007669"/>
    <property type="project" value="InterPro"/>
</dbReference>
<dbReference type="NCBIfam" id="NF002032">
    <property type="entry name" value="PRK00856.1"/>
    <property type="match status" value="1"/>
</dbReference>
<feature type="binding site" evidence="8">
    <location>
        <position position="92"/>
    </location>
    <ligand>
        <name>carbamoyl phosphate</name>
        <dbReference type="ChEBI" id="CHEBI:58228"/>
    </ligand>
</feature>
<dbReference type="EMBL" id="JACIDH010000036">
    <property type="protein sequence ID" value="MBB3881147.1"/>
    <property type="molecule type" value="Genomic_DNA"/>
</dbReference>
<evidence type="ECO:0000256" key="8">
    <source>
        <dbReference type="HAMAP-Rule" id="MF_00001"/>
    </source>
</evidence>
<evidence type="ECO:0000313" key="11">
    <source>
        <dbReference type="EMBL" id="MBB3881147.1"/>
    </source>
</evidence>
<feature type="binding site" evidence="8">
    <location>
        <position position="299"/>
    </location>
    <ligand>
        <name>carbamoyl phosphate</name>
        <dbReference type="ChEBI" id="CHEBI:58228"/>
    </ligand>
</feature>
<organism evidence="11 12">
    <name type="scientific">Sphingomonas pseudosanguinis</name>
    <dbReference type="NCBI Taxonomy" id="413712"/>
    <lineage>
        <taxon>Bacteria</taxon>
        <taxon>Pseudomonadati</taxon>
        <taxon>Pseudomonadota</taxon>
        <taxon>Alphaproteobacteria</taxon>
        <taxon>Sphingomonadales</taxon>
        <taxon>Sphingomonadaceae</taxon>
        <taxon>Sphingomonas</taxon>
    </lineage>
</organism>
<dbReference type="InterPro" id="IPR006132">
    <property type="entry name" value="Asp/Orn_carbamoyltranf_P-bd"/>
</dbReference>
<dbReference type="InterPro" id="IPR036901">
    <property type="entry name" value="Asp/Orn_carbamoylTrfase_sf"/>
</dbReference>
<evidence type="ECO:0000256" key="3">
    <source>
        <dbReference type="ARBA" id="ARBA00008896"/>
    </source>
</evidence>
<feature type="binding site" evidence="8">
    <location>
        <position position="120"/>
    </location>
    <ligand>
        <name>L-aspartate</name>
        <dbReference type="ChEBI" id="CHEBI:29991"/>
    </ligand>
</feature>
<dbReference type="Proteomes" id="UP000538670">
    <property type="component" value="Unassembled WGS sequence"/>
</dbReference>
<evidence type="ECO:0000256" key="2">
    <source>
        <dbReference type="ARBA" id="ARBA00004852"/>
    </source>
</evidence>
<evidence type="ECO:0000256" key="7">
    <source>
        <dbReference type="ARBA" id="ARBA00048859"/>
    </source>
</evidence>
<keyword evidence="4 8" id="KW-0808">Transferase</keyword>
<dbReference type="PANTHER" id="PTHR45753:SF6">
    <property type="entry name" value="ASPARTATE CARBAMOYLTRANSFERASE"/>
    <property type="match status" value="1"/>
</dbReference>
<evidence type="ECO:0000256" key="5">
    <source>
        <dbReference type="ARBA" id="ARBA00022975"/>
    </source>
</evidence>
<comment type="pathway">
    <text evidence="2 8">Pyrimidine metabolism; UMP biosynthesis via de novo pathway; (S)-dihydroorotate from bicarbonate: step 2/3.</text>
</comment>
<dbReference type="GO" id="GO:0005829">
    <property type="term" value="C:cytosol"/>
    <property type="evidence" value="ECO:0007669"/>
    <property type="project" value="TreeGrafter"/>
</dbReference>
<dbReference type="GO" id="GO:0004070">
    <property type="term" value="F:aspartate carbamoyltransferase activity"/>
    <property type="evidence" value="ECO:0007669"/>
    <property type="project" value="UniProtKB-UniRule"/>
</dbReference>
<dbReference type="Pfam" id="PF00185">
    <property type="entry name" value="OTCace"/>
    <property type="match status" value="1"/>
</dbReference>
<keyword evidence="12" id="KW-1185">Reference proteome</keyword>
<dbReference type="GO" id="GO:0044205">
    <property type="term" value="P:'de novo' UMP biosynthetic process"/>
    <property type="evidence" value="ECO:0007669"/>
    <property type="project" value="UniProtKB-UniRule"/>
</dbReference>
<comment type="caution">
    <text evidence="11">The sequence shown here is derived from an EMBL/GenBank/DDBJ whole genome shotgun (WGS) entry which is preliminary data.</text>
</comment>
<feature type="binding site" evidence="8">
    <location>
        <position position="173"/>
    </location>
    <ligand>
        <name>carbamoyl phosphate</name>
        <dbReference type="ChEBI" id="CHEBI:58228"/>
    </ligand>
</feature>
<dbReference type="Gene3D" id="3.40.50.1370">
    <property type="entry name" value="Aspartate/ornithine carbamoyltransferase"/>
    <property type="match status" value="2"/>
</dbReference>
<evidence type="ECO:0000256" key="4">
    <source>
        <dbReference type="ARBA" id="ARBA00022679"/>
    </source>
</evidence>
<sequence>MARALSGLAEPRAHRYPAALMQTSDHRPGTLIQGGAVFPHRHLTGIDGLQPHEIMFLLDEAEHWLDRGATDTPDTRLAGLTQINAFFENSTRTLLSFEIAGKRLGADVVNMHAAQSSVKKGETLIDTAMTLNAMRADVIVIRHMASGAVRLIADKVDCPVLNAGDGRHEHPTQALLDMLTIRRRRGSVAGQKVVICGDILHSRVARSDILALTALAAEVRVCAPSTLMPKGIERMFVTPFTDFDRAIEDADVVMMLRVQNERMAGGYIPSTREYRMRYGLTAERLKRAKPGALVMHPGPMNRGVEIDSEVADGTQSAITEQVAMGVAVRMACLDVLTRRARKLEGWA</sequence>
<dbReference type="HAMAP" id="MF_00001">
    <property type="entry name" value="Asp_carb_tr"/>
    <property type="match status" value="1"/>
</dbReference>
<feature type="domain" description="Aspartate/ornithine carbamoyltransferase Asp/Orn-binding" evidence="9">
    <location>
        <begin position="190"/>
        <end position="335"/>
    </location>
</feature>
<feature type="binding site" evidence="8">
    <location>
        <position position="298"/>
    </location>
    <ligand>
        <name>carbamoyl phosphate</name>
        <dbReference type="ChEBI" id="CHEBI:58228"/>
    </ligand>
</feature>
<dbReference type="PANTHER" id="PTHR45753">
    <property type="entry name" value="ORNITHINE CARBAMOYLTRANSFERASE, MITOCHONDRIAL"/>
    <property type="match status" value="1"/>
</dbReference>
<evidence type="ECO:0000256" key="1">
    <source>
        <dbReference type="ARBA" id="ARBA00003822"/>
    </source>
</evidence>
<comment type="similarity">
    <text evidence="3 8">Belongs to the aspartate/ornithine carbamoyltransferase superfamily. ATCase family.</text>
</comment>
<dbReference type="Pfam" id="PF02729">
    <property type="entry name" value="OTCace_N"/>
    <property type="match status" value="1"/>
</dbReference>
<dbReference type="GO" id="GO:0006520">
    <property type="term" value="P:amino acid metabolic process"/>
    <property type="evidence" value="ECO:0007669"/>
    <property type="project" value="InterPro"/>
</dbReference>
<dbReference type="UniPathway" id="UPA00070">
    <property type="reaction ID" value="UER00116"/>
</dbReference>
<dbReference type="PRINTS" id="PR00100">
    <property type="entry name" value="AOTCASE"/>
</dbReference>
<dbReference type="PRINTS" id="PR00101">
    <property type="entry name" value="ATCASE"/>
</dbReference>
<feature type="binding site" evidence="8">
    <location>
        <position position="257"/>
    </location>
    <ligand>
        <name>L-aspartate</name>
        <dbReference type="ChEBI" id="CHEBI:29991"/>
    </ligand>
</feature>
<dbReference type="InterPro" id="IPR006131">
    <property type="entry name" value="Asp_carbamoyltransf_Asp/Orn-bd"/>
</dbReference>
<comment type="function">
    <text evidence="1">Reversibly catalyzes the transfer of the carbamoyl group from carbamoyl phosphate (CP) to the N(epsilon) atom of ornithine (ORN) to produce L-citrulline.</text>
</comment>
<feature type="binding site" evidence="8">
    <location>
        <position position="93"/>
    </location>
    <ligand>
        <name>carbamoyl phosphate</name>
        <dbReference type="ChEBI" id="CHEBI:58228"/>
    </ligand>
</feature>
<dbReference type="AlphaFoldDB" id="A0A7W6AC34"/>
<evidence type="ECO:0000259" key="9">
    <source>
        <dbReference type="Pfam" id="PF00185"/>
    </source>
</evidence>
<dbReference type="PROSITE" id="PS00097">
    <property type="entry name" value="CARBAMOYLTRANSFERASE"/>
    <property type="match status" value="1"/>
</dbReference>
<comment type="subunit">
    <text evidence="8">Heterododecamer (2C3:3R2) of six catalytic PyrB chains organized as two trimers (C3), and six regulatory PyrI chains organized as three dimers (R2).</text>
</comment>
<feature type="binding site" evidence="8">
    <location>
        <position position="203"/>
    </location>
    <ligand>
        <name>L-aspartate</name>
        <dbReference type="ChEBI" id="CHEBI:29991"/>
    </ligand>
</feature>
<dbReference type="InterPro" id="IPR002082">
    <property type="entry name" value="Asp_carbamoyltransf"/>
</dbReference>
<evidence type="ECO:0000259" key="10">
    <source>
        <dbReference type="Pfam" id="PF02729"/>
    </source>
</evidence>